<name>A0A4Z1FEV4_9HELO</name>
<comment type="caution">
    <text evidence="3">The sequence shown here is derived from an EMBL/GenBank/DDBJ whole genome shotgun (WGS) entry which is preliminary data.</text>
</comment>
<feature type="chain" id="PRO_5021333231" description="Lysophospholipase A" evidence="2">
    <location>
        <begin position="19"/>
        <end position="341"/>
    </location>
</feature>
<dbReference type="AlphaFoldDB" id="A0A4Z1FEV4"/>
<keyword evidence="1" id="KW-0378">Hydrolase</keyword>
<accession>A0A4Z1FEV4</accession>
<dbReference type="InterPro" id="IPR001087">
    <property type="entry name" value="GDSL"/>
</dbReference>
<protein>
    <recommendedName>
        <fullName evidence="5">Lysophospholipase A</fullName>
    </recommendedName>
</protein>
<sequence length="341" mass="38242">MKLLNTICVISGLRTIWAFPAKDVKSSFSWEDTKYFLAFGDSYTFVQGTYGRQNYSFIGDLQHFSYTPAQILSNEIIQNQLGTSAGGPNWVEYLTSCFSGLPSRCSKKQLWDFAFAGSDVSTTYTALHHNYTVSLENQILEWSTYAQPIIPMEPSKTLVAIWIGINDIGDTDSYTFPSHNATDFPSLYTNIITTEFTAIETIYNAGFRNFLFMNLPPLQRTPPNLIRAAGPLPNTTMLTSYNQILNSSALHFAATHPGTKAMVFDTFSFLSSVLDDPAPYGIKNITNYCPRYDAPDIATNYASYGCLPIPDYFWYNTGHITYHTHEILAKEVGKFLEGQSC</sequence>
<evidence type="ECO:0000256" key="2">
    <source>
        <dbReference type="SAM" id="SignalP"/>
    </source>
</evidence>
<keyword evidence="2" id="KW-0732">Signal</keyword>
<evidence type="ECO:0000256" key="1">
    <source>
        <dbReference type="ARBA" id="ARBA00022801"/>
    </source>
</evidence>
<evidence type="ECO:0000313" key="3">
    <source>
        <dbReference type="EMBL" id="TGO20107.1"/>
    </source>
</evidence>
<feature type="signal peptide" evidence="2">
    <location>
        <begin position="1"/>
        <end position="18"/>
    </location>
</feature>
<reference evidence="3 4" key="1">
    <citation type="submission" date="2017-12" db="EMBL/GenBank/DDBJ databases">
        <title>Comparative genomics of Botrytis spp.</title>
        <authorList>
            <person name="Valero-Jimenez C.A."/>
            <person name="Tapia P."/>
            <person name="Veloso J."/>
            <person name="Silva-Moreno E."/>
            <person name="Staats M."/>
            <person name="Valdes J.H."/>
            <person name="Van Kan J.A.L."/>
        </authorList>
    </citation>
    <scope>NUCLEOTIDE SEQUENCE [LARGE SCALE GENOMIC DNA]</scope>
    <source>
        <strain evidence="3 4">Bt9001</strain>
    </source>
</reference>
<evidence type="ECO:0008006" key="5">
    <source>
        <dbReference type="Google" id="ProtNLM"/>
    </source>
</evidence>
<dbReference type="InterPro" id="IPR036514">
    <property type="entry name" value="SGNH_hydro_sf"/>
</dbReference>
<dbReference type="CDD" id="cd01846">
    <property type="entry name" value="fatty_acyltransferase_like"/>
    <property type="match status" value="1"/>
</dbReference>
<dbReference type="PANTHER" id="PTHR45648:SF85">
    <property type="entry name" value="A, PUTATIVE (AFU_ORTHOLOGUE AFUA_2G10760)-RELATED"/>
    <property type="match status" value="1"/>
</dbReference>
<dbReference type="GO" id="GO:0016788">
    <property type="term" value="F:hydrolase activity, acting on ester bonds"/>
    <property type="evidence" value="ECO:0007669"/>
    <property type="project" value="InterPro"/>
</dbReference>
<dbReference type="OrthoDB" id="1600564at2759"/>
<dbReference type="InterPro" id="IPR051058">
    <property type="entry name" value="GDSL_Est/Lipase"/>
</dbReference>
<organism evidence="3 4">
    <name type="scientific">Botrytis tulipae</name>
    <dbReference type="NCBI Taxonomy" id="87230"/>
    <lineage>
        <taxon>Eukaryota</taxon>
        <taxon>Fungi</taxon>
        <taxon>Dikarya</taxon>
        <taxon>Ascomycota</taxon>
        <taxon>Pezizomycotina</taxon>
        <taxon>Leotiomycetes</taxon>
        <taxon>Helotiales</taxon>
        <taxon>Sclerotiniaceae</taxon>
        <taxon>Botrytis</taxon>
    </lineage>
</organism>
<dbReference type="EMBL" id="PQXH01000001">
    <property type="protein sequence ID" value="TGO20107.1"/>
    <property type="molecule type" value="Genomic_DNA"/>
</dbReference>
<dbReference type="Proteomes" id="UP000297777">
    <property type="component" value="Unassembled WGS sequence"/>
</dbReference>
<dbReference type="Pfam" id="PF00657">
    <property type="entry name" value="Lipase_GDSL"/>
    <property type="match status" value="1"/>
</dbReference>
<gene>
    <name evidence="3" type="ORF">BTUL_0001g01160</name>
</gene>
<dbReference type="SUPFAM" id="SSF52266">
    <property type="entry name" value="SGNH hydrolase"/>
    <property type="match status" value="1"/>
</dbReference>
<keyword evidence="4" id="KW-1185">Reference proteome</keyword>
<dbReference type="Gene3D" id="3.40.50.1110">
    <property type="entry name" value="SGNH hydrolase"/>
    <property type="match status" value="1"/>
</dbReference>
<dbReference type="PANTHER" id="PTHR45648">
    <property type="entry name" value="GDSL LIPASE/ACYLHYDROLASE FAMILY PROTEIN (AFU_ORTHOLOGUE AFUA_4G14700)"/>
    <property type="match status" value="1"/>
</dbReference>
<evidence type="ECO:0000313" key="4">
    <source>
        <dbReference type="Proteomes" id="UP000297777"/>
    </source>
</evidence>
<proteinExistence type="predicted"/>